<evidence type="ECO:0000256" key="1">
    <source>
        <dbReference type="SAM" id="Phobius"/>
    </source>
</evidence>
<feature type="transmembrane region" description="Helical" evidence="1">
    <location>
        <begin position="1607"/>
        <end position="1624"/>
    </location>
</feature>
<organism evidence="3 4">
    <name type="scientific">Bodo saltans</name>
    <name type="common">Flagellated protozoan</name>
    <dbReference type="NCBI Taxonomy" id="75058"/>
    <lineage>
        <taxon>Eukaryota</taxon>
        <taxon>Discoba</taxon>
        <taxon>Euglenozoa</taxon>
        <taxon>Kinetoplastea</taxon>
        <taxon>Metakinetoplastina</taxon>
        <taxon>Eubodonida</taxon>
        <taxon>Bodonidae</taxon>
        <taxon>Bodo</taxon>
    </lineage>
</organism>
<feature type="chain" id="PRO_5006621919" description="Membrane-associated protein" evidence="2">
    <location>
        <begin position="18"/>
        <end position="1795"/>
    </location>
</feature>
<evidence type="ECO:0008006" key="5">
    <source>
        <dbReference type="Google" id="ProtNLM"/>
    </source>
</evidence>
<keyword evidence="1" id="KW-0472">Membrane</keyword>
<keyword evidence="2" id="KW-0732">Signal</keyword>
<feature type="transmembrane region" description="Helical" evidence="1">
    <location>
        <begin position="1676"/>
        <end position="1697"/>
    </location>
</feature>
<sequence length="1795" mass="189935">MWSVIFARLAMMFVVLSVPYCNSLGAQAQTVITLPCGVSSRYTSSNATDGMMLVIRRCAGSRIVNGAQVLITTSLTLNFNSSTLSAPKNISVLIENCVNVNLQVSGGTGINLNRMSVLSGFNLTMKNVTNPSSPKPPQACTATSTLLWCASLVYFRYVSFQDSTITLDTITFDRSSAVASVLQIYNTSQLQNVVVTLVNVTHYGSHPVVNVDAAQAGIVASAASNFNLLMMHVTVYTSGIVAAGRIIGVFLWISQLSLVDTSIVLHDVEIDDGGLSGQASGVLLSSLPPSRNVSVTYINAVVSFIGATYYGAYVVDSDMSSSTFLFQNHTLYGGDLAVMYAIAVFTTSLSFNSVVAVSDIQIMSGASNLVAFRACTLSNSIVNISNIELQASINGGTLATITYTTSNGVGSLISDMAISISDCYCAVGLIGSMAVLRLANSVIQRATIDTFNVTLDGDSGMGVVISGSPATVEQLHVVIRQCWLLVEYPVFISSMNVSNSTVTVLDTVLVPLTNYATVLQNMSTSQFYFNLMNVTVGSSSSRSVSAAILVFIVVSLWDRETIAVINCTQGSMHAGPMLDMESVMFSGQSTISLELLGQLVLATVNSYVVFVTGCSLLNHSSIRFDLPPAATSLRSVATYTPFQIQETSFTSGSTLIIDGGDGGGAAVQWSATVSIIMLSNLLLIDSSSVIMKNVNLRNTLANRQYPATFGVIVQNSRFIGNSSLTMQNVNMTLANVSSSTFTVQQVGINLLNTTFDASHLITQAIRCLDRVNELIPPIVDPGFAFCLLLQKVAARNSSELIVSRITSISTSAFRVLQLEDCAVSGQSFVTLLEASLISLVPSKRVVLGGATIVNKVVCLMRFISSQDSSISVLSNSTVVAKNDTQVGPAADLMLVLVINCTLTATDVRLTNVFITFPDAQCATATTSSIVIPTADVLRVTNATFTLGTTVTLTNVIVRNLSYCSSFAVVEFCTVSAALLMYVSGISTEYSPEHSSNVVLRRASVNISYVDVFGAGTIVVTISNFTMEACAVCILLSSVRALITSPAPVTPLVQLFVTGSVFQHSQVCSTTSANCSLEGSVLMLSNVTSVGTPIRTTPLARIELTNTTVELQPGMSAFSCDSNTSTSLDVLIGPNSRIVSTAWPFTSSNYSSAAPTLVSSVTFVNVTLDRAVLIGAMKVFRRITSSLSPNSSQSSVAVAVYCSQWGRHSYSPLSLIGQTSKAVFRALELDRGPANTFFVFSKTNPSHLCSVPQRLSMSGELTNSREASKITVSVSTAETASNTGRRSSTKFFVAAAARPAPIAQQFFSSISAVTITSGVSSALSSAVGTALVRTVFTAQLADCAGGSVDSIFSGDNGGNNFFNLQIGDQGADGYGYRSSLAGFLIVIIFPTLFGATISVTLWLGLCGNIRRRTLRGATAAAALPGWWLAGPCAAAVGPLLSSGISLASVSAWSTPAVGVVILLVVSFATAIMTFSWSVIALLKPTHRGIFVCKTEGRERTLQAKKRPHVSTFLVWLLDGGYVWAVDSSLVTDPHAFGTPSRSLTNSSTDRMYPYAYGSLFSSMKPNHYWHFLLDMAANIVAGILAAVPAIVAKSTDSDHIKVRNACNGALHATTVVQLIFAAYFIARRPVAVRWELIAGACMATLGGINALLASIQATSLASDTINDWGNAVQSFQLAATGVAILCAVSEGLFSLFVLNRRRGLLANPIDIDEEDLNPVYASSSSILSLSSPPSPPHHFSSVASTLSTIAPRHDRLGQQPLYHRVSPSLSRSLILDALEVLVTLAAQKAPRAEGNR</sequence>
<feature type="transmembrane region" description="Helical" evidence="1">
    <location>
        <begin position="1455"/>
        <end position="1481"/>
    </location>
</feature>
<dbReference type="EMBL" id="CYKH01000947">
    <property type="protein sequence ID" value="CUG71553.1"/>
    <property type="molecule type" value="Genomic_DNA"/>
</dbReference>
<name>A0A0S4J3S4_BODSA</name>
<feature type="transmembrane region" description="Helical" evidence="1">
    <location>
        <begin position="336"/>
        <end position="357"/>
    </location>
</feature>
<evidence type="ECO:0000256" key="2">
    <source>
        <dbReference type="SAM" id="SignalP"/>
    </source>
</evidence>
<evidence type="ECO:0000313" key="4">
    <source>
        <dbReference type="Proteomes" id="UP000051952"/>
    </source>
</evidence>
<feature type="transmembrane region" description="Helical" evidence="1">
    <location>
        <begin position="1636"/>
        <end position="1656"/>
    </location>
</feature>
<keyword evidence="1" id="KW-0812">Transmembrane</keyword>
<keyword evidence="4" id="KW-1185">Reference proteome</keyword>
<proteinExistence type="predicted"/>
<feature type="transmembrane region" description="Helical" evidence="1">
    <location>
        <begin position="295"/>
        <end position="315"/>
    </location>
</feature>
<keyword evidence="1" id="KW-1133">Transmembrane helix</keyword>
<feature type="transmembrane region" description="Helical" evidence="1">
    <location>
        <begin position="1570"/>
        <end position="1591"/>
    </location>
</feature>
<accession>A0A0S4J3S4</accession>
<feature type="transmembrane region" description="Helical" evidence="1">
    <location>
        <begin position="1416"/>
        <end position="1435"/>
    </location>
</feature>
<dbReference type="VEuPathDB" id="TriTrypDB:BSAL_83745"/>
<dbReference type="Proteomes" id="UP000051952">
    <property type="component" value="Unassembled WGS sequence"/>
</dbReference>
<gene>
    <name evidence="3" type="ORF">BSAL_83745</name>
</gene>
<reference evidence="4" key="1">
    <citation type="submission" date="2015-09" db="EMBL/GenBank/DDBJ databases">
        <authorList>
            <consortium name="Pathogen Informatics"/>
        </authorList>
    </citation>
    <scope>NUCLEOTIDE SEQUENCE [LARGE SCALE GENOMIC DNA]</scope>
    <source>
        <strain evidence="4">Lake Konstanz</strain>
    </source>
</reference>
<protein>
    <recommendedName>
        <fullName evidence="5">Membrane-associated protein</fullName>
    </recommendedName>
</protein>
<evidence type="ECO:0000313" key="3">
    <source>
        <dbReference type="EMBL" id="CUG71553.1"/>
    </source>
</evidence>
<feature type="transmembrane region" description="Helical" evidence="1">
    <location>
        <begin position="1379"/>
        <end position="1404"/>
    </location>
</feature>
<feature type="signal peptide" evidence="2">
    <location>
        <begin position="1"/>
        <end position="17"/>
    </location>
</feature>